<proteinExistence type="predicted"/>
<name>A0A7H4MI14_KLEVA</name>
<dbReference type="AlphaFoldDB" id="A0A7H4MI14"/>
<evidence type="ECO:0000313" key="1">
    <source>
        <dbReference type="EMBL" id="STS89964.1"/>
    </source>
</evidence>
<dbReference type="Proteomes" id="UP000254545">
    <property type="component" value="Unassembled WGS sequence"/>
</dbReference>
<gene>
    <name evidence="1" type="ORF">NCTC9177_03852</name>
</gene>
<reference evidence="1 2" key="1">
    <citation type="submission" date="2018-06" db="EMBL/GenBank/DDBJ databases">
        <authorList>
            <consortium name="Pathogen Informatics"/>
            <person name="Doyle S."/>
        </authorList>
    </citation>
    <scope>NUCLEOTIDE SEQUENCE [LARGE SCALE GENOMIC DNA]</scope>
    <source>
        <strain evidence="1 2">NCTC9177</strain>
    </source>
</reference>
<dbReference type="InterPro" id="IPR006698">
    <property type="entry name" value="UPF0229"/>
</dbReference>
<dbReference type="Pfam" id="PF04285">
    <property type="entry name" value="DUF444"/>
    <property type="match status" value="1"/>
</dbReference>
<comment type="caution">
    <text evidence="1">The sequence shown here is derived from an EMBL/GenBank/DDBJ whole genome shotgun (WGS) entry which is preliminary data.</text>
</comment>
<protein>
    <submittedName>
        <fullName evidence="1">YeaH</fullName>
    </submittedName>
</protein>
<sequence>MTWFIDRRLNGKNKSAVNRQRFLRRYKAQIKTVDFRGYQQALGHRY</sequence>
<dbReference type="EMBL" id="UGKR01000003">
    <property type="protein sequence ID" value="STS89964.1"/>
    <property type="molecule type" value="Genomic_DNA"/>
</dbReference>
<accession>A0A7H4MI14</accession>
<organism evidence="1 2">
    <name type="scientific">Klebsiella variicola</name>
    <dbReference type="NCBI Taxonomy" id="244366"/>
    <lineage>
        <taxon>Bacteria</taxon>
        <taxon>Pseudomonadati</taxon>
        <taxon>Pseudomonadota</taxon>
        <taxon>Gammaproteobacteria</taxon>
        <taxon>Enterobacterales</taxon>
        <taxon>Enterobacteriaceae</taxon>
        <taxon>Klebsiella/Raoultella group</taxon>
        <taxon>Klebsiella</taxon>
        <taxon>Klebsiella pneumoniae complex</taxon>
    </lineage>
</organism>
<evidence type="ECO:0000313" key="2">
    <source>
        <dbReference type="Proteomes" id="UP000254545"/>
    </source>
</evidence>